<dbReference type="Proteomes" id="UP000494206">
    <property type="component" value="Unassembled WGS sequence"/>
</dbReference>
<dbReference type="OrthoDB" id="1112980at2759"/>
<evidence type="ECO:0000313" key="2">
    <source>
        <dbReference type="EMBL" id="CAB3405785.1"/>
    </source>
</evidence>
<accession>A0A8S1F1D1</accession>
<comment type="caution">
    <text evidence="2">The sequence shown here is derived from an EMBL/GenBank/DDBJ whole genome shotgun (WGS) entry which is preliminary data.</text>
</comment>
<feature type="compositionally biased region" description="Basic and acidic residues" evidence="1">
    <location>
        <begin position="127"/>
        <end position="144"/>
    </location>
</feature>
<reference evidence="2 3" key="1">
    <citation type="submission" date="2020-04" db="EMBL/GenBank/DDBJ databases">
        <authorList>
            <person name="Laetsch R D."/>
            <person name="Stevens L."/>
            <person name="Kumar S."/>
            <person name="Blaxter L. M."/>
        </authorList>
    </citation>
    <scope>NUCLEOTIDE SEQUENCE [LARGE SCALE GENOMIC DNA]</scope>
</reference>
<feature type="compositionally biased region" description="Acidic residues" evidence="1">
    <location>
        <begin position="56"/>
        <end position="87"/>
    </location>
</feature>
<feature type="region of interest" description="Disordered" evidence="1">
    <location>
        <begin position="123"/>
        <end position="144"/>
    </location>
</feature>
<protein>
    <submittedName>
        <fullName evidence="2">Uncharacterized protein</fullName>
    </submittedName>
</protein>
<organism evidence="2 3">
    <name type="scientific">Caenorhabditis bovis</name>
    <dbReference type="NCBI Taxonomy" id="2654633"/>
    <lineage>
        <taxon>Eukaryota</taxon>
        <taxon>Metazoa</taxon>
        <taxon>Ecdysozoa</taxon>
        <taxon>Nematoda</taxon>
        <taxon>Chromadorea</taxon>
        <taxon>Rhabditida</taxon>
        <taxon>Rhabditina</taxon>
        <taxon>Rhabditomorpha</taxon>
        <taxon>Rhabditoidea</taxon>
        <taxon>Rhabditidae</taxon>
        <taxon>Peloderinae</taxon>
        <taxon>Caenorhabditis</taxon>
    </lineage>
</organism>
<evidence type="ECO:0000313" key="3">
    <source>
        <dbReference type="Proteomes" id="UP000494206"/>
    </source>
</evidence>
<proteinExistence type="predicted"/>
<gene>
    <name evidence="2" type="ORF">CBOVIS_LOCUS7939</name>
</gene>
<feature type="region of interest" description="Disordered" evidence="1">
    <location>
        <begin position="40"/>
        <end position="91"/>
    </location>
</feature>
<dbReference type="EMBL" id="CADEPM010000005">
    <property type="protein sequence ID" value="CAB3405785.1"/>
    <property type="molecule type" value="Genomic_DNA"/>
</dbReference>
<sequence>MTDPQKSIDLQLSGKPKIEPVERSNLVTRLKTFFPQIEEANKNLSKDGEDGHDIEIVEDLEESSDSDSSDSSDDDQCDTSEESEITDEVSKSHVEIDLDVFVEANTFVDQKDVSVHEVETLPKAFRSQHDAKTEEKKNLIEELK</sequence>
<feature type="compositionally biased region" description="Basic and acidic residues" evidence="1">
    <location>
        <begin position="40"/>
        <end position="55"/>
    </location>
</feature>
<evidence type="ECO:0000256" key="1">
    <source>
        <dbReference type="SAM" id="MobiDB-lite"/>
    </source>
</evidence>
<dbReference type="AlphaFoldDB" id="A0A8S1F1D1"/>
<keyword evidence="3" id="KW-1185">Reference proteome</keyword>
<name>A0A8S1F1D1_9PELO</name>